<dbReference type="InterPro" id="IPR057556">
    <property type="entry name" value="TPR_Slam"/>
</dbReference>
<evidence type="ECO:0000256" key="3">
    <source>
        <dbReference type="ARBA" id="ARBA00022692"/>
    </source>
</evidence>
<keyword evidence="2" id="KW-1134">Transmembrane beta strand</keyword>
<dbReference type="Pfam" id="PF04575">
    <property type="entry name" value="SlipAM"/>
    <property type="match status" value="1"/>
</dbReference>
<dbReference type="RefSeq" id="WP_085359167.1">
    <property type="nucleotide sequence ID" value="NZ_MTAB01000011.1"/>
</dbReference>
<dbReference type="Proteomes" id="UP000193303">
    <property type="component" value="Unassembled WGS sequence"/>
</dbReference>
<evidence type="ECO:0000256" key="8">
    <source>
        <dbReference type="SAM" id="SignalP"/>
    </source>
</evidence>
<keyword evidence="5" id="KW-0472">Membrane</keyword>
<evidence type="ECO:0000256" key="4">
    <source>
        <dbReference type="ARBA" id="ARBA00022729"/>
    </source>
</evidence>
<dbReference type="InterPro" id="IPR007655">
    <property type="entry name" value="Slam_C"/>
</dbReference>
<feature type="chain" id="PRO_5012259323" description="DUF560 domain-containing protein" evidence="8">
    <location>
        <begin position="19"/>
        <end position="486"/>
    </location>
</feature>
<evidence type="ECO:0000256" key="2">
    <source>
        <dbReference type="ARBA" id="ARBA00022452"/>
    </source>
</evidence>
<evidence type="ECO:0000259" key="10">
    <source>
        <dbReference type="Pfam" id="PF24575"/>
    </source>
</evidence>
<dbReference type="SUPFAM" id="SSF48452">
    <property type="entry name" value="TPR-like"/>
    <property type="match status" value="1"/>
</dbReference>
<comment type="subcellular location">
    <subcellularLocation>
        <location evidence="1">Cell outer membrane</location>
        <topology evidence="1">Multi-pass membrane protein</topology>
    </subcellularLocation>
</comment>
<proteinExistence type="inferred from homology"/>
<dbReference type="InterPro" id="IPR011990">
    <property type="entry name" value="TPR-like_helical_dom_sf"/>
</dbReference>
<dbReference type="Gene3D" id="1.25.40.10">
    <property type="entry name" value="Tetratricopeptide repeat domain"/>
    <property type="match status" value="1"/>
</dbReference>
<evidence type="ECO:0000256" key="6">
    <source>
        <dbReference type="ARBA" id="ARBA00023237"/>
    </source>
</evidence>
<feature type="domain" description="Surface lipoprotein assembly modifier C-terminal" evidence="9">
    <location>
        <begin position="195"/>
        <end position="486"/>
    </location>
</feature>
<dbReference type="GO" id="GO:0009279">
    <property type="term" value="C:cell outer membrane"/>
    <property type="evidence" value="ECO:0007669"/>
    <property type="project" value="UniProtKB-SubCell"/>
</dbReference>
<evidence type="ECO:0000313" key="11">
    <source>
        <dbReference type="EMBL" id="OSI21623.1"/>
    </source>
</evidence>
<evidence type="ECO:0000256" key="7">
    <source>
        <dbReference type="ARBA" id="ARBA00023609"/>
    </source>
</evidence>
<sequence length="486" mass="55271">MSRKTVWLCLAVCWPAFAQDFPRQAGRTHAFTQDDIQQRLWQNTRQMDRAQEREVWEKDAAAQAALSGGEMEPQDTGAALYDAVNHSDWPKARRLLAEYEQQTDHDKDVALLARASLARAEGKWKQSKQHYETLLERQPDFTRGRLDLARLLYEGHLNREAQSQFVQIARAPDLPESVRENIASFQTALNQRNSWRGSVQIGGVWNSNINHSPGTGKEWCVGDIIAGECSGLLQADPVESGFGAKYEATAVRQWQISGHHGVTARGISYGTVYRNKKEHGTHTANLSAGYQFENHRDSLTLAPVFEWSSSGGKTDQRSYGVRGEWERDGTNWQWNSEVEWVRLDNVDRYNHLDGHKVSVNNTLTYLPRNDMLLYAGLDFERRTAASDVYAYRQASARLGAVKIFRQGFSAGLNATLRRRTHDGYEAFFQNRRRDNEQIYLASLTADRWKIAGLKPVLSVKHRRVNGNIGLNSYKQNEIGLALQKTF</sequence>
<dbReference type="STRING" id="1931275.BV914_00820"/>
<keyword evidence="3" id="KW-0812">Transmembrane</keyword>
<gene>
    <name evidence="11" type="ORF">BV912_06085</name>
</gene>
<feature type="signal peptide" evidence="8">
    <location>
        <begin position="1"/>
        <end position="18"/>
    </location>
</feature>
<evidence type="ECO:0000256" key="5">
    <source>
        <dbReference type="ARBA" id="ARBA00023136"/>
    </source>
</evidence>
<reference evidence="12" key="1">
    <citation type="submission" date="2017-01" db="EMBL/GenBank/DDBJ databases">
        <authorList>
            <person name="Mah S.A."/>
            <person name="Swanson W.J."/>
            <person name="Moy G.W."/>
            <person name="Vacquier V.D."/>
        </authorList>
    </citation>
    <scope>NUCLEOTIDE SEQUENCE [LARGE SCALE GENOMIC DNA]</scope>
    <source>
        <strain evidence="12">124861</strain>
    </source>
</reference>
<keyword evidence="6" id="KW-0998">Cell outer membrane</keyword>
<dbReference type="EMBL" id="MTAB01000011">
    <property type="protein sequence ID" value="OSI21623.1"/>
    <property type="molecule type" value="Genomic_DNA"/>
</dbReference>
<organism evidence="11 12">
    <name type="scientific">Neisseria dumasiana</name>
    <dbReference type="NCBI Taxonomy" id="1931275"/>
    <lineage>
        <taxon>Bacteria</taxon>
        <taxon>Pseudomonadati</taxon>
        <taxon>Pseudomonadota</taxon>
        <taxon>Betaproteobacteria</taxon>
        <taxon>Neisseriales</taxon>
        <taxon>Neisseriaceae</taxon>
        <taxon>Neisseria</taxon>
    </lineage>
</organism>
<evidence type="ECO:0000313" key="12">
    <source>
        <dbReference type="Proteomes" id="UP000193303"/>
    </source>
</evidence>
<accession>A0A1X3DI05</accession>
<feature type="domain" description="Surface lipoprotein assembly modifier N-terminal TPR repeats region" evidence="10">
    <location>
        <begin position="72"/>
        <end position="165"/>
    </location>
</feature>
<dbReference type="Pfam" id="PF24575">
    <property type="entry name" value="TPR_Slam"/>
    <property type="match status" value="1"/>
</dbReference>
<comment type="similarity">
    <text evidence="7">Belongs to the Slam family.</text>
</comment>
<evidence type="ECO:0008006" key="13">
    <source>
        <dbReference type="Google" id="ProtNLM"/>
    </source>
</evidence>
<evidence type="ECO:0000259" key="9">
    <source>
        <dbReference type="Pfam" id="PF04575"/>
    </source>
</evidence>
<keyword evidence="4 8" id="KW-0732">Signal</keyword>
<comment type="caution">
    <text evidence="11">The sequence shown here is derived from an EMBL/GenBank/DDBJ whole genome shotgun (WGS) entry which is preliminary data.</text>
</comment>
<evidence type="ECO:0000256" key="1">
    <source>
        <dbReference type="ARBA" id="ARBA00004571"/>
    </source>
</evidence>
<protein>
    <recommendedName>
        <fullName evidence="13">DUF560 domain-containing protein</fullName>
    </recommendedName>
</protein>
<name>A0A1X3DI05_9NEIS</name>
<dbReference type="AlphaFoldDB" id="A0A1X3DI05"/>
<dbReference type="OrthoDB" id="7525402at2"/>